<protein>
    <submittedName>
        <fullName evidence="2">Uncharacterized protein</fullName>
    </submittedName>
</protein>
<dbReference type="GeneTree" id="ENSGT00950000184597"/>
<reference evidence="2" key="2">
    <citation type="submission" date="2025-08" db="UniProtKB">
        <authorList>
            <consortium name="Ensembl"/>
        </authorList>
    </citation>
    <scope>IDENTIFICATION</scope>
</reference>
<organism evidence="2 3">
    <name type="scientific">Meleagris gallopavo</name>
    <name type="common">Wild turkey</name>
    <dbReference type="NCBI Taxonomy" id="9103"/>
    <lineage>
        <taxon>Eukaryota</taxon>
        <taxon>Metazoa</taxon>
        <taxon>Chordata</taxon>
        <taxon>Craniata</taxon>
        <taxon>Vertebrata</taxon>
        <taxon>Euteleostomi</taxon>
        <taxon>Archelosauria</taxon>
        <taxon>Archosauria</taxon>
        <taxon>Dinosauria</taxon>
        <taxon>Saurischia</taxon>
        <taxon>Theropoda</taxon>
        <taxon>Coelurosauria</taxon>
        <taxon>Aves</taxon>
        <taxon>Neognathae</taxon>
        <taxon>Galloanserae</taxon>
        <taxon>Galliformes</taxon>
        <taxon>Phasianidae</taxon>
        <taxon>Meleagridinae</taxon>
        <taxon>Meleagris</taxon>
    </lineage>
</organism>
<evidence type="ECO:0000313" key="2">
    <source>
        <dbReference type="Ensembl" id="ENSMGAP00000022548.1"/>
    </source>
</evidence>
<feature type="region of interest" description="Disordered" evidence="1">
    <location>
        <begin position="25"/>
        <end position="52"/>
    </location>
</feature>
<dbReference type="AlphaFoldDB" id="A0A803XSQ2"/>
<sequence length="193" mass="19885">KLLFIPAGKELQAAAGLQERCRLQEHQEPDEGADSPGMADPAGPARVPGAHHGDVAVHADAGHEVDAHVGVHVEDKGGDPAEPVPKGPVKFQDIVGDPARQCQCEEGVRQSQVHQVEVGGVEFLLPALEGDAESQDVSAGAEHQQGSVEEGEGDLGGEVVVVHVAAALVGGDVGRCGRGHHCSHFGASREPSL</sequence>
<keyword evidence="3" id="KW-1185">Reference proteome</keyword>
<reference evidence="2" key="3">
    <citation type="submission" date="2025-09" db="UniProtKB">
        <authorList>
            <consortium name="Ensembl"/>
        </authorList>
    </citation>
    <scope>IDENTIFICATION</scope>
</reference>
<evidence type="ECO:0000256" key="1">
    <source>
        <dbReference type="SAM" id="MobiDB-lite"/>
    </source>
</evidence>
<evidence type="ECO:0000313" key="3">
    <source>
        <dbReference type="Proteomes" id="UP000001645"/>
    </source>
</evidence>
<accession>A0A803XSQ2</accession>
<reference evidence="2 3" key="1">
    <citation type="journal article" date="2010" name="PLoS Biol.">
        <title>Multi-platform next-generation sequencing of the domestic turkey (Meleagris gallopavo): genome assembly and analysis.</title>
        <authorList>
            <person name="Dalloul R.A."/>
            <person name="Long J.A."/>
            <person name="Zimin A.V."/>
            <person name="Aslam L."/>
            <person name="Beal K."/>
            <person name="Blomberg L.A."/>
            <person name="Bouffard P."/>
            <person name="Burt D.W."/>
            <person name="Crasta O."/>
            <person name="Crooijmans R.P."/>
            <person name="Cooper K."/>
            <person name="Coulombe R.A."/>
            <person name="De S."/>
            <person name="Delany M.E."/>
            <person name="Dodgson J.B."/>
            <person name="Dong J.J."/>
            <person name="Evans C."/>
            <person name="Frederickson K.M."/>
            <person name="Flicek P."/>
            <person name="Florea L."/>
            <person name="Folkerts O."/>
            <person name="Groenen M.A."/>
            <person name="Harkins T.T."/>
            <person name="Herrero J."/>
            <person name="Hoffmann S."/>
            <person name="Megens H.J."/>
            <person name="Jiang A."/>
            <person name="de Jong P."/>
            <person name="Kaiser P."/>
            <person name="Kim H."/>
            <person name="Kim K.W."/>
            <person name="Kim S."/>
            <person name="Langenberger D."/>
            <person name="Lee M.K."/>
            <person name="Lee T."/>
            <person name="Mane S."/>
            <person name="Marcais G."/>
            <person name="Marz M."/>
            <person name="McElroy A.P."/>
            <person name="Modise T."/>
            <person name="Nefedov M."/>
            <person name="Notredame C."/>
            <person name="Paton I.R."/>
            <person name="Payne W.S."/>
            <person name="Pertea G."/>
            <person name="Prickett D."/>
            <person name="Puiu D."/>
            <person name="Qioa D."/>
            <person name="Raineri E."/>
            <person name="Ruffier M."/>
            <person name="Salzberg S.L."/>
            <person name="Schatz M.C."/>
            <person name="Scheuring C."/>
            <person name="Schmidt C.J."/>
            <person name="Schroeder S."/>
            <person name="Searle S.M."/>
            <person name="Smith E.J."/>
            <person name="Smith J."/>
            <person name="Sonstegard T.S."/>
            <person name="Stadler P.F."/>
            <person name="Tafer H."/>
            <person name="Tu Z.J."/>
            <person name="Van Tassell C.P."/>
            <person name="Vilella A.J."/>
            <person name="Williams K.P."/>
            <person name="Yorke J.A."/>
            <person name="Zhang L."/>
            <person name="Zhang H.B."/>
            <person name="Zhang X."/>
            <person name="Zhang Y."/>
            <person name="Reed K.M."/>
        </authorList>
    </citation>
    <scope>NUCLEOTIDE SEQUENCE [LARGE SCALE GENOMIC DNA]</scope>
</reference>
<dbReference type="Ensembl" id="ENSMGAT00000022035.1">
    <property type="protein sequence ID" value="ENSMGAP00000022548.1"/>
    <property type="gene ID" value="ENSMGAG00000018180.1"/>
</dbReference>
<dbReference type="InParanoid" id="A0A803XSQ2"/>
<dbReference type="Proteomes" id="UP000001645">
    <property type="component" value="Chromosome 1"/>
</dbReference>
<feature type="region of interest" description="Disordered" evidence="1">
    <location>
        <begin position="132"/>
        <end position="152"/>
    </location>
</feature>
<name>A0A803XSQ2_MELGA</name>
<proteinExistence type="predicted"/>